<dbReference type="PROSITE" id="PS00138">
    <property type="entry name" value="SUBTILASE_SER"/>
    <property type="match status" value="1"/>
</dbReference>
<evidence type="ECO:0000259" key="10">
    <source>
        <dbReference type="Pfam" id="PF05922"/>
    </source>
</evidence>
<comment type="similarity">
    <text evidence="1 6 7">Belongs to the peptidase S8 family.</text>
</comment>
<feature type="active site" description="Charge relay system" evidence="5 6">
    <location>
        <position position="178"/>
    </location>
</feature>
<dbReference type="FunFam" id="3.40.50.200:FF:000014">
    <property type="entry name" value="Proteinase K"/>
    <property type="match status" value="1"/>
</dbReference>
<dbReference type="Gene3D" id="3.30.70.80">
    <property type="entry name" value="Peptidase S8 propeptide/proteinase inhibitor I9"/>
    <property type="match status" value="1"/>
</dbReference>
<dbReference type="InterPro" id="IPR023827">
    <property type="entry name" value="Peptidase_S8_Asp-AS"/>
</dbReference>
<dbReference type="SUPFAM" id="SSF52743">
    <property type="entry name" value="Subtilisin-like"/>
    <property type="match status" value="1"/>
</dbReference>
<dbReference type="Pfam" id="PF00082">
    <property type="entry name" value="Peptidase_S8"/>
    <property type="match status" value="1"/>
</dbReference>
<organism evidence="11 12">
    <name type="scientific">Amycolatopsis lurida NRRL 2430</name>
    <dbReference type="NCBI Taxonomy" id="1460371"/>
    <lineage>
        <taxon>Bacteria</taxon>
        <taxon>Bacillati</taxon>
        <taxon>Actinomycetota</taxon>
        <taxon>Actinomycetes</taxon>
        <taxon>Pseudonocardiales</taxon>
        <taxon>Pseudonocardiaceae</taxon>
        <taxon>Amycolatopsis</taxon>
    </lineage>
</organism>
<dbReference type="InterPro" id="IPR006311">
    <property type="entry name" value="TAT_signal"/>
</dbReference>
<keyword evidence="12" id="KW-1185">Reference proteome</keyword>
<evidence type="ECO:0000313" key="12">
    <source>
        <dbReference type="Proteomes" id="UP000256220"/>
    </source>
</evidence>
<dbReference type="InterPro" id="IPR000209">
    <property type="entry name" value="Peptidase_S8/S53_dom"/>
</dbReference>
<evidence type="ECO:0000256" key="6">
    <source>
        <dbReference type="PROSITE-ProRule" id="PRU01240"/>
    </source>
</evidence>
<dbReference type="RefSeq" id="WP_034312826.1">
    <property type="nucleotide sequence ID" value="NZ_JFBM01000016.1"/>
</dbReference>
<sequence>MSKSRKNLKSRKTRSGLVAGVALAGVTAAVATFGAGAANAEQQGEIRGAGAANAVGGSYIVVLKPTAVGQGVAAAHEITANVAAKAQGLAGQYGTTLSRTFGSALNGFSIKADEAAAKRLAADPQVAYVVQNKTFKISETQDNPPSWGLDRVDQADLPLDDKYTYPTKADNVTAYVIDTGVLGSHKDFGDRAAGGKDFVDNDDTPNDEHGHGTHVAGTIGGTEHGLAKGVKIVGVRVLDANGSGTTEGVVAGVDWVAANAKGPSVANMSLGGGADDALDAAVKGAIDKGVTFALAAGNESSDAGTTSPARVKEAITVAASDKTDKQASFSNFGSVVDLYAPGVDITSSWATGDDATNTISGTSMAAPHVAGAAALYLSAHPDATPAQVAEGLVGAAADGKISNPTGGTANKLLQVK</sequence>
<feature type="active site" description="Charge relay system" evidence="5 6">
    <location>
        <position position="211"/>
    </location>
</feature>
<dbReference type="PROSITE" id="PS00137">
    <property type="entry name" value="SUBTILASE_HIS"/>
    <property type="match status" value="1"/>
</dbReference>
<dbReference type="SUPFAM" id="SSF54897">
    <property type="entry name" value="Protease propeptides/inhibitors"/>
    <property type="match status" value="1"/>
</dbReference>
<dbReference type="PRINTS" id="PR00723">
    <property type="entry name" value="SUBTILISIN"/>
</dbReference>
<name>A0A2P2FSE4_AMYLU</name>
<proteinExistence type="inferred from homology"/>
<dbReference type="InterPro" id="IPR022398">
    <property type="entry name" value="Peptidase_S8_His-AS"/>
</dbReference>
<reference evidence="11 12" key="1">
    <citation type="journal article" date="2014" name="Genome Announc.">
        <title>Draft Genome Sequence of Amycolatopsis lurida NRRL 2430, Producer of the Glycopeptide Family Antibiotic Ristocetin.</title>
        <authorList>
            <person name="Kwun M.J."/>
            <person name="Hong H.J."/>
        </authorList>
    </citation>
    <scope>NUCLEOTIDE SEQUENCE [LARGE SCALE GENOMIC DNA]</scope>
    <source>
        <strain evidence="11 12">NRRL 2430</strain>
    </source>
</reference>
<dbReference type="InterPro" id="IPR050131">
    <property type="entry name" value="Peptidase_S8_subtilisin-like"/>
</dbReference>
<evidence type="ECO:0000256" key="4">
    <source>
        <dbReference type="ARBA" id="ARBA00022825"/>
    </source>
</evidence>
<keyword evidence="2 6" id="KW-0645">Protease</keyword>
<dbReference type="AlphaFoldDB" id="A0A2P2FSE4"/>
<dbReference type="Pfam" id="PF05922">
    <property type="entry name" value="Inhibitor_I9"/>
    <property type="match status" value="1"/>
</dbReference>
<dbReference type="PANTHER" id="PTHR43806">
    <property type="entry name" value="PEPTIDASE S8"/>
    <property type="match status" value="1"/>
</dbReference>
<accession>A0A2P2FSE4</accession>
<dbReference type="PANTHER" id="PTHR43806:SF11">
    <property type="entry name" value="CEREVISIN-RELATED"/>
    <property type="match status" value="1"/>
</dbReference>
<dbReference type="InterPro" id="IPR037045">
    <property type="entry name" value="S8pro/Inhibitor_I9_sf"/>
</dbReference>
<evidence type="ECO:0000256" key="8">
    <source>
        <dbReference type="SAM" id="SignalP"/>
    </source>
</evidence>
<dbReference type="GO" id="GO:0005615">
    <property type="term" value="C:extracellular space"/>
    <property type="evidence" value="ECO:0007669"/>
    <property type="project" value="TreeGrafter"/>
</dbReference>
<dbReference type="InterPro" id="IPR036852">
    <property type="entry name" value="Peptidase_S8/S53_dom_sf"/>
</dbReference>
<evidence type="ECO:0000256" key="1">
    <source>
        <dbReference type="ARBA" id="ARBA00011073"/>
    </source>
</evidence>
<feature type="domain" description="Peptidase S8/S53" evidence="9">
    <location>
        <begin position="172"/>
        <end position="402"/>
    </location>
</feature>
<keyword evidence="4 6" id="KW-0720">Serine protease</keyword>
<evidence type="ECO:0000256" key="2">
    <source>
        <dbReference type="ARBA" id="ARBA00022670"/>
    </source>
</evidence>
<dbReference type="PROSITE" id="PS51318">
    <property type="entry name" value="TAT"/>
    <property type="match status" value="1"/>
</dbReference>
<dbReference type="GO" id="GO:0006508">
    <property type="term" value="P:proteolysis"/>
    <property type="evidence" value="ECO:0007669"/>
    <property type="project" value="UniProtKB-KW"/>
</dbReference>
<dbReference type="Gene3D" id="3.40.50.200">
    <property type="entry name" value="Peptidase S8/S53 domain"/>
    <property type="match status" value="1"/>
</dbReference>
<comment type="caution">
    <text evidence="11">The sequence shown here is derived from an EMBL/GenBank/DDBJ whole genome shotgun (WGS) entry which is preliminary data.</text>
</comment>
<evidence type="ECO:0000313" key="11">
    <source>
        <dbReference type="EMBL" id="KFU79645.1"/>
    </source>
</evidence>
<evidence type="ECO:0000256" key="5">
    <source>
        <dbReference type="PIRSR" id="PIRSR615500-1"/>
    </source>
</evidence>
<dbReference type="Proteomes" id="UP000256220">
    <property type="component" value="Unassembled WGS sequence"/>
</dbReference>
<dbReference type="InterPro" id="IPR015500">
    <property type="entry name" value="Peptidase_S8_subtilisin-rel"/>
</dbReference>
<evidence type="ECO:0000256" key="7">
    <source>
        <dbReference type="RuleBase" id="RU003355"/>
    </source>
</evidence>
<feature type="chain" id="PRO_5039560409" evidence="8">
    <location>
        <begin position="38"/>
        <end position="416"/>
    </location>
</feature>
<dbReference type="PROSITE" id="PS00136">
    <property type="entry name" value="SUBTILASE_ASP"/>
    <property type="match status" value="1"/>
</dbReference>
<dbReference type="InterPro" id="IPR023828">
    <property type="entry name" value="Peptidase_S8_Ser-AS"/>
</dbReference>
<feature type="active site" description="Charge relay system" evidence="5 6">
    <location>
        <position position="363"/>
    </location>
</feature>
<dbReference type="InterPro" id="IPR034193">
    <property type="entry name" value="PCSK9_ProteinaseK-like"/>
</dbReference>
<feature type="signal peptide" evidence="8">
    <location>
        <begin position="1"/>
        <end position="37"/>
    </location>
</feature>
<keyword evidence="3 6" id="KW-0378">Hydrolase</keyword>
<feature type="domain" description="Inhibitor I9" evidence="10">
    <location>
        <begin position="58"/>
        <end position="137"/>
    </location>
</feature>
<dbReference type="GO" id="GO:0004252">
    <property type="term" value="F:serine-type endopeptidase activity"/>
    <property type="evidence" value="ECO:0007669"/>
    <property type="project" value="UniProtKB-UniRule"/>
</dbReference>
<keyword evidence="8" id="KW-0732">Signal</keyword>
<dbReference type="PROSITE" id="PS51892">
    <property type="entry name" value="SUBTILASE"/>
    <property type="match status" value="1"/>
</dbReference>
<evidence type="ECO:0000256" key="3">
    <source>
        <dbReference type="ARBA" id="ARBA00022801"/>
    </source>
</evidence>
<evidence type="ECO:0000259" key="9">
    <source>
        <dbReference type="Pfam" id="PF00082"/>
    </source>
</evidence>
<gene>
    <name evidence="11" type="ORF">BB31_19215</name>
</gene>
<dbReference type="InterPro" id="IPR010259">
    <property type="entry name" value="S8pro/Inhibitor_I9"/>
</dbReference>
<dbReference type="CDD" id="cd04077">
    <property type="entry name" value="Peptidases_S8_PCSK9_ProteinaseK_like"/>
    <property type="match status" value="1"/>
</dbReference>
<dbReference type="EMBL" id="JFBM01000016">
    <property type="protein sequence ID" value="KFU79645.1"/>
    <property type="molecule type" value="Genomic_DNA"/>
</dbReference>
<protein>
    <submittedName>
        <fullName evidence="11">Serine protease</fullName>
    </submittedName>
</protein>